<dbReference type="InterPro" id="IPR011050">
    <property type="entry name" value="Pectin_lyase_fold/virulence"/>
</dbReference>
<name>A0A285ZUL6_9SPHI</name>
<feature type="domain" description="Secretion system C-terminal sorting" evidence="2">
    <location>
        <begin position="1045"/>
        <end position="1120"/>
    </location>
</feature>
<sequence length="1122" mass="116469">MKKRLLFLFALGMGFGAHAQLTGGTVYRINGTDGGSGATRTFESLRSAATYVNVNGLTGTGQAVLEFTAPYTNETIGATSITFNALPGASATLGLTIRPATGMNVSLTANLTALPLIDLNNADYITIDGRPGGVGTTKSLTLENTSTSSSAQTSVVRMINDAQFNKLSYLNFKIAAAVNTVSASVLLSTSAAGTTGNTNNTIDNNTFSSASTAVAGAAPTPQIASSGTASLPNHNTQITNNNFEYWGGRAAIYSVSGNAWQINNNHFYSTQTVVADGTNATGIVYLATSLGGHTINNNFIGGQTANAGGAAMNMTAQSTNFISVNATSSAAKTTIQGNTFANINANTPTTGASNFRVILTAGSQIVDVLNNTIGSLSTPNSFVINKNTNGSASYFLIQPDNTGDNASNIKDNILANVKFNELGGVGTNSFYGIYVNAGNGKLIDNNTITKISASGALTTYALIYTAVDTEITNNKIGSQSTTGDISLESIIASSNYNGIYAFGNFATKITGNQIGGLSIKTTLATAATSTFYVIRTVGSSTLNLKPIENNIIGGTVASSIQTIVGGGAAAAKINIYGIYMQAAISRNNTVRHFSANEEGVLYGIYALGSFANTVENNIIEVLTLGGVSNGSYLSGIFDGGSAATAITGNTIWGLRSRNVEPLTSATSPYKNLMGIFGSGGNSILSGNRIYDLENTGVGAATVYGIVGKFANILKNRIYNLKITSATSGASVGGMALAETSPNAYNVSNNVIHINHDGIIPVYGILAEYDNATDPAAAINASYNTILLEGTATHTAGSSAIYRDGDSPMDLKNNLLFNNRSGGTGAHSLYATTNGAAAWSSNYNFLATASGNPIVGYWSGVNQDFTSWKASHSGQDVNSINDMTLTPSAFFNMASASTQFLKTTEPGKLKVAGKGTSVSVTDDILGTSRATLPTMGAFEEVVVLPVTFSGFTAKLNGNKVNLNWSVSSEVEILRYEIERLTNSGTFVKVATVSAGQLNSYSAVDANPKLGSNYYRLSAINNDGTASYFEGVREVKVASLNEGAASVYPNPLVGNTVNVAMAAYSNGTYTYKLSDITGRLLQKGSFDHKGGSNTITVSAAMPKGVYVLQISNGKEQIQAKLIKP</sequence>
<dbReference type="Gene3D" id="2.160.20.10">
    <property type="entry name" value="Single-stranded right-handed beta-helix, Pectin lyase-like"/>
    <property type="match status" value="1"/>
</dbReference>
<evidence type="ECO:0000259" key="2">
    <source>
        <dbReference type="Pfam" id="PF18962"/>
    </source>
</evidence>
<dbReference type="RefSeq" id="WP_097129617.1">
    <property type="nucleotide sequence ID" value="NZ_OCMT01000001.1"/>
</dbReference>
<dbReference type="Gene3D" id="2.60.40.10">
    <property type="entry name" value="Immunoglobulins"/>
    <property type="match status" value="1"/>
</dbReference>
<evidence type="ECO:0000256" key="1">
    <source>
        <dbReference type="SAM" id="SignalP"/>
    </source>
</evidence>
<dbReference type="InterPro" id="IPR006626">
    <property type="entry name" value="PbH1"/>
</dbReference>
<proteinExistence type="predicted"/>
<dbReference type="NCBIfam" id="TIGR04183">
    <property type="entry name" value="Por_Secre_tail"/>
    <property type="match status" value="1"/>
</dbReference>
<reference evidence="4" key="1">
    <citation type="submission" date="2017-09" db="EMBL/GenBank/DDBJ databases">
        <authorList>
            <person name="Varghese N."/>
            <person name="Submissions S."/>
        </authorList>
    </citation>
    <scope>NUCLEOTIDE SEQUENCE [LARGE SCALE GENOMIC DNA]</scope>
    <source>
        <strain evidence="4">CGMCC 1.12803</strain>
    </source>
</reference>
<dbReference type="Pfam" id="PF18962">
    <property type="entry name" value="Por_Secre_tail"/>
    <property type="match status" value="1"/>
</dbReference>
<dbReference type="SUPFAM" id="SSF51126">
    <property type="entry name" value="Pectin lyase-like"/>
    <property type="match status" value="1"/>
</dbReference>
<dbReference type="OrthoDB" id="9792152at2"/>
<dbReference type="Proteomes" id="UP000219281">
    <property type="component" value="Unassembled WGS sequence"/>
</dbReference>
<feature type="signal peptide" evidence="1">
    <location>
        <begin position="1"/>
        <end position="19"/>
    </location>
</feature>
<accession>A0A285ZUL6</accession>
<keyword evidence="1" id="KW-0732">Signal</keyword>
<protein>
    <submittedName>
        <fullName evidence="3">Por secretion system C-terminal sorting domain-containing protein</fullName>
    </submittedName>
</protein>
<gene>
    <name evidence="3" type="ORF">SAMN06297358_1145</name>
</gene>
<dbReference type="SMART" id="SM00710">
    <property type="entry name" value="PbH1"/>
    <property type="match status" value="8"/>
</dbReference>
<dbReference type="EMBL" id="OCMT01000001">
    <property type="protein sequence ID" value="SOD13318.1"/>
    <property type="molecule type" value="Genomic_DNA"/>
</dbReference>
<keyword evidence="4" id="KW-1185">Reference proteome</keyword>
<dbReference type="InterPro" id="IPR026444">
    <property type="entry name" value="Secre_tail"/>
</dbReference>
<organism evidence="3 4">
    <name type="scientific">Pedobacter xixiisoli</name>
    <dbReference type="NCBI Taxonomy" id="1476464"/>
    <lineage>
        <taxon>Bacteria</taxon>
        <taxon>Pseudomonadati</taxon>
        <taxon>Bacteroidota</taxon>
        <taxon>Sphingobacteriia</taxon>
        <taxon>Sphingobacteriales</taxon>
        <taxon>Sphingobacteriaceae</taxon>
        <taxon>Pedobacter</taxon>
    </lineage>
</organism>
<dbReference type="InterPro" id="IPR012334">
    <property type="entry name" value="Pectin_lyas_fold"/>
</dbReference>
<feature type="chain" id="PRO_5012786808" evidence="1">
    <location>
        <begin position="20"/>
        <end position="1122"/>
    </location>
</feature>
<evidence type="ECO:0000313" key="4">
    <source>
        <dbReference type="Proteomes" id="UP000219281"/>
    </source>
</evidence>
<dbReference type="InterPro" id="IPR013783">
    <property type="entry name" value="Ig-like_fold"/>
</dbReference>
<dbReference type="AlphaFoldDB" id="A0A285ZUL6"/>
<evidence type="ECO:0000313" key="3">
    <source>
        <dbReference type="EMBL" id="SOD13318.1"/>
    </source>
</evidence>